<sequence>MGLNEPYDAVRNQILMQEPLPSVSKAYSMILRVEKQREVHSVFLGSVQNMAMQAKGNVFRKLENAAVFRKRKTVAERRAQLCEHCGKNGHTKEVCFEILGYPDWYRNLVEQRRDGTSTSRTYSVTSNEEHAQNTVDEIGISEIIRNEIQRYMGDAESAITGAEDYQEFSGPQD</sequence>
<evidence type="ECO:0008006" key="2">
    <source>
        <dbReference type="Google" id="ProtNLM"/>
    </source>
</evidence>
<comment type="caution">
    <text evidence="1">The sequence shown here is derived from an EMBL/GenBank/DDBJ whole genome shotgun (WGS) entry which is preliminary data.</text>
</comment>
<name>A0AAW2J6F4_9LAMI</name>
<dbReference type="AlphaFoldDB" id="A0AAW2J6F4"/>
<reference evidence="1" key="2">
    <citation type="journal article" date="2024" name="Plant">
        <title>Genomic evolution and insights into agronomic trait innovations of Sesamum species.</title>
        <authorList>
            <person name="Miao H."/>
            <person name="Wang L."/>
            <person name="Qu L."/>
            <person name="Liu H."/>
            <person name="Sun Y."/>
            <person name="Le M."/>
            <person name="Wang Q."/>
            <person name="Wei S."/>
            <person name="Zheng Y."/>
            <person name="Lin W."/>
            <person name="Duan Y."/>
            <person name="Cao H."/>
            <person name="Xiong S."/>
            <person name="Wang X."/>
            <person name="Wei L."/>
            <person name="Li C."/>
            <person name="Ma Q."/>
            <person name="Ju M."/>
            <person name="Zhao R."/>
            <person name="Li G."/>
            <person name="Mu C."/>
            <person name="Tian Q."/>
            <person name="Mei H."/>
            <person name="Zhang T."/>
            <person name="Gao T."/>
            <person name="Zhang H."/>
        </authorList>
    </citation>
    <scope>NUCLEOTIDE SEQUENCE</scope>
    <source>
        <strain evidence="1">G01</strain>
    </source>
</reference>
<gene>
    <name evidence="1" type="ORF">Sangu_2626200</name>
</gene>
<organism evidence="1">
    <name type="scientific">Sesamum angustifolium</name>
    <dbReference type="NCBI Taxonomy" id="2727405"/>
    <lineage>
        <taxon>Eukaryota</taxon>
        <taxon>Viridiplantae</taxon>
        <taxon>Streptophyta</taxon>
        <taxon>Embryophyta</taxon>
        <taxon>Tracheophyta</taxon>
        <taxon>Spermatophyta</taxon>
        <taxon>Magnoliopsida</taxon>
        <taxon>eudicotyledons</taxon>
        <taxon>Gunneridae</taxon>
        <taxon>Pentapetalae</taxon>
        <taxon>asterids</taxon>
        <taxon>lamiids</taxon>
        <taxon>Lamiales</taxon>
        <taxon>Pedaliaceae</taxon>
        <taxon>Sesamum</taxon>
    </lineage>
</organism>
<evidence type="ECO:0000313" key="1">
    <source>
        <dbReference type="EMBL" id="KAL0289165.1"/>
    </source>
</evidence>
<accession>A0AAW2J6F4</accession>
<proteinExistence type="predicted"/>
<dbReference type="PANTHER" id="PTHR34222:SF99">
    <property type="entry name" value="PROTEIN, PUTATIVE-RELATED"/>
    <property type="match status" value="1"/>
</dbReference>
<reference evidence="1" key="1">
    <citation type="submission" date="2020-06" db="EMBL/GenBank/DDBJ databases">
        <authorList>
            <person name="Li T."/>
            <person name="Hu X."/>
            <person name="Zhang T."/>
            <person name="Song X."/>
            <person name="Zhang H."/>
            <person name="Dai N."/>
            <person name="Sheng W."/>
            <person name="Hou X."/>
            <person name="Wei L."/>
        </authorList>
    </citation>
    <scope>NUCLEOTIDE SEQUENCE</scope>
    <source>
        <strain evidence="1">G01</strain>
        <tissue evidence="1">Leaf</tissue>
    </source>
</reference>
<dbReference type="EMBL" id="JACGWK010001412">
    <property type="protein sequence ID" value="KAL0289165.1"/>
    <property type="molecule type" value="Genomic_DNA"/>
</dbReference>
<protein>
    <recommendedName>
        <fullName evidence="2">CCHC-type domain-containing protein</fullName>
    </recommendedName>
</protein>
<dbReference type="PANTHER" id="PTHR34222">
    <property type="entry name" value="GAG_PRE-INTEGRS DOMAIN-CONTAINING PROTEIN"/>
    <property type="match status" value="1"/>
</dbReference>